<comment type="caution">
    <text evidence="1">The sequence shown here is derived from an EMBL/GenBank/DDBJ whole genome shotgun (WGS) entry which is preliminary data.</text>
</comment>
<keyword evidence="2" id="KW-1185">Reference proteome</keyword>
<protein>
    <submittedName>
        <fullName evidence="1">Uncharacterized protein</fullName>
    </submittedName>
</protein>
<accession>A0A9P7EEP7</accession>
<organism evidence="1 2">
    <name type="scientific">Suillus subaureus</name>
    <dbReference type="NCBI Taxonomy" id="48587"/>
    <lineage>
        <taxon>Eukaryota</taxon>
        <taxon>Fungi</taxon>
        <taxon>Dikarya</taxon>
        <taxon>Basidiomycota</taxon>
        <taxon>Agaricomycotina</taxon>
        <taxon>Agaricomycetes</taxon>
        <taxon>Agaricomycetidae</taxon>
        <taxon>Boletales</taxon>
        <taxon>Suillineae</taxon>
        <taxon>Suillaceae</taxon>
        <taxon>Suillus</taxon>
    </lineage>
</organism>
<dbReference type="AlphaFoldDB" id="A0A9P7EEP7"/>
<evidence type="ECO:0000313" key="1">
    <source>
        <dbReference type="EMBL" id="KAG1819693.1"/>
    </source>
</evidence>
<sequence>MPCSTRIMDSAINGHILMQCANEHCGFRVDLTDIYHTSFFTSTYEELPTLVANPQPDMTLIYTAFCCLPPNPHDIAPYFNGYLGSHVSVWPDFQQLCGLSIGVALYLLKRLLLLLEDWSPGCECLVYVESTPGPVWVLSGGVPAAWPD</sequence>
<evidence type="ECO:0000313" key="2">
    <source>
        <dbReference type="Proteomes" id="UP000807769"/>
    </source>
</evidence>
<dbReference type="GeneID" id="64626677"/>
<dbReference type="EMBL" id="JABBWG010000009">
    <property type="protein sequence ID" value="KAG1819693.1"/>
    <property type="molecule type" value="Genomic_DNA"/>
</dbReference>
<dbReference type="Proteomes" id="UP000807769">
    <property type="component" value="Unassembled WGS sequence"/>
</dbReference>
<proteinExistence type="predicted"/>
<dbReference type="OrthoDB" id="2672156at2759"/>
<name>A0A9P7EEP7_9AGAM</name>
<reference evidence="1" key="1">
    <citation type="journal article" date="2020" name="New Phytol.">
        <title>Comparative genomics reveals dynamic genome evolution in host specialist ectomycorrhizal fungi.</title>
        <authorList>
            <person name="Lofgren L.A."/>
            <person name="Nguyen N.H."/>
            <person name="Vilgalys R."/>
            <person name="Ruytinx J."/>
            <person name="Liao H.L."/>
            <person name="Branco S."/>
            <person name="Kuo A."/>
            <person name="LaButti K."/>
            <person name="Lipzen A."/>
            <person name="Andreopoulos W."/>
            <person name="Pangilinan J."/>
            <person name="Riley R."/>
            <person name="Hundley H."/>
            <person name="Na H."/>
            <person name="Barry K."/>
            <person name="Grigoriev I.V."/>
            <person name="Stajich J.E."/>
            <person name="Kennedy P.G."/>
        </authorList>
    </citation>
    <scope>NUCLEOTIDE SEQUENCE</scope>
    <source>
        <strain evidence="1">MN1</strain>
    </source>
</reference>
<gene>
    <name evidence="1" type="ORF">BJ212DRAFT_1298131</name>
</gene>
<dbReference type="RefSeq" id="XP_041195228.1">
    <property type="nucleotide sequence ID" value="XM_041332660.1"/>
</dbReference>